<dbReference type="Pfam" id="PF13676">
    <property type="entry name" value="TIR_2"/>
    <property type="match status" value="1"/>
</dbReference>
<dbReference type="SUPFAM" id="SSF52200">
    <property type="entry name" value="Toll/Interleukin receptor TIR domain"/>
    <property type="match status" value="1"/>
</dbReference>
<dbReference type="GO" id="GO:0007165">
    <property type="term" value="P:signal transduction"/>
    <property type="evidence" value="ECO:0007669"/>
    <property type="project" value="InterPro"/>
</dbReference>
<sequence>MTQSSAFITLKRNKTSSNQLRQFAITVDNKVVGKIQAGQVKQFRLSCGKHAIGIKLDFYKSEQLQIDLNTDDNIHLECGDRAPETIREAFTFKGLEKSINSIIKPSQYLYVKMTGKQSPSPLKKEKTTEKITSPSKAKSMGSIFISYRRDDSREITGRICDRLNNEYGKETIFRDVDSIPAGVDYRNHISKTIEGCSAFLIVIGAQWIEAKNNAGQRRLELDSDPVKVEIEMALKKEIPIIPVLVKNGVMPDEAQLPESIKPLAFRNAIPIPAEPYFHAGVDRLITELNQTLSPGPEKRTQSVKYCIYCGEAIIPGNKFCIQCGKAI</sequence>
<dbReference type="InterPro" id="IPR000157">
    <property type="entry name" value="TIR_dom"/>
</dbReference>
<organism evidence="2 3">
    <name type="scientific">Sedimenticola thiotaurini</name>
    <dbReference type="NCBI Taxonomy" id="1543721"/>
    <lineage>
        <taxon>Bacteria</taxon>
        <taxon>Pseudomonadati</taxon>
        <taxon>Pseudomonadota</taxon>
        <taxon>Gammaproteobacteria</taxon>
        <taxon>Chromatiales</taxon>
        <taxon>Sedimenticolaceae</taxon>
        <taxon>Sedimenticola</taxon>
    </lineage>
</organism>
<dbReference type="InterPro" id="IPR035897">
    <property type="entry name" value="Toll_tir_struct_dom_sf"/>
</dbReference>
<evidence type="ECO:0000313" key="2">
    <source>
        <dbReference type="EMBL" id="TVT59835.1"/>
    </source>
</evidence>
<feature type="domain" description="TIR" evidence="1">
    <location>
        <begin position="143"/>
        <end position="267"/>
    </location>
</feature>
<dbReference type="EMBL" id="VMRY01000003">
    <property type="protein sequence ID" value="TVT59835.1"/>
    <property type="molecule type" value="Genomic_DNA"/>
</dbReference>
<comment type="caution">
    <text evidence="2">The sequence shown here is derived from an EMBL/GenBank/DDBJ whole genome shotgun (WGS) entry which is preliminary data.</text>
</comment>
<dbReference type="AlphaFoldDB" id="A0A558DFM2"/>
<proteinExistence type="predicted"/>
<evidence type="ECO:0000259" key="1">
    <source>
        <dbReference type="Pfam" id="PF13676"/>
    </source>
</evidence>
<name>A0A558DFM2_9GAMM</name>
<dbReference type="Gene3D" id="3.40.50.10140">
    <property type="entry name" value="Toll/interleukin-1 receptor homology (TIR) domain"/>
    <property type="match status" value="1"/>
</dbReference>
<accession>A0A558DFM2</accession>
<dbReference type="Proteomes" id="UP000317355">
    <property type="component" value="Unassembled WGS sequence"/>
</dbReference>
<evidence type="ECO:0000313" key="3">
    <source>
        <dbReference type="Proteomes" id="UP000317355"/>
    </source>
</evidence>
<protein>
    <submittedName>
        <fullName evidence="2">TIR domain-containing protein</fullName>
    </submittedName>
</protein>
<reference evidence="2 3" key="1">
    <citation type="submission" date="2019-07" db="EMBL/GenBank/DDBJ databases">
        <title>The pathways for chlorine oxyanion respiration interact through the shared metabolite chlorate.</title>
        <authorList>
            <person name="Barnum T.P."/>
            <person name="Cheng Y."/>
            <person name="Hill K.A."/>
            <person name="Lucas L.N."/>
            <person name="Carlson H.K."/>
            <person name="Coates J.D."/>
        </authorList>
    </citation>
    <scope>NUCLEOTIDE SEQUENCE [LARGE SCALE GENOMIC DNA]</scope>
    <source>
        <strain evidence="2">BK-3</strain>
    </source>
</reference>
<gene>
    <name evidence="2" type="ORF">FHK82_02315</name>
</gene>